<dbReference type="AlphaFoldDB" id="A0A210QKX7"/>
<evidence type="ECO:0000256" key="4">
    <source>
        <dbReference type="ARBA" id="ARBA00023002"/>
    </source>
</evidence>
<evidence type="ECO:0000256" key="6">
    <source>
        <dbReference type="PIRSR" id="PIRSR600269-50"/>
    </source>
</evidence>
<evidence type="ECO:0000256" key="8">
    <source>
        <dbReference type="RuleBase" id="RU000672"/>
    </source>
</evidence>
<evidence type="ECO:0000259" key="11">
    <source>
        <dbReference type="Pfam" id="PF01179"/>
    </source>
</evidence>
<dbReference type="InterPro" id="IPR015802">
    <property type="entry name" value="Cu_amine_oxidase_N3"/>
</dbReference>
<comment type="similarity">
    <text evidence="1 8">Belongs to the copper/topaquinone oxidase family.</text>
</comment>
<dbReference type="Pfam" id="PF02728">
    <property type="entry name" value="Cu_amine_oxidN3"/>
    <property type="match status" value="1"/>
</dbReference>
<dbReference type="EMBL" id="NEDP02003117">
    <property type="protein sequence ID" value="OWF49403.1"/>
    <property type="molecule type" value="Genomic_DNA"/>
</dbReference>
<evidence type="ECO:0000256" key="7">
    <source>
        <dbReference type="PIRSR" id="PIRSR600269-51"/>
    </source>
</evidence>
<dbReference type="Gene3D" id="2.70.98.20">
    <property type="entry name" value="Copper amine oxidase, catalytic domain"/>
    <property type="match status" value="1"/>
</dbReference>
<comment type="PTM">
    <text evidence="7 8">Topaquinone (TPQ) is generated by copper-dependent autoxidation of a specific tyrosyl residue.</text>
</comment>
<dbReference type="STRING" id="6573.A0A210QKX7"/>
<keyword evidence="14" id="KW-1185">Reference proteome</keyword>
<keyword evidence="10" id="KW-0472">Membrane</keyword>
<name>A0A210QKX7_MIZYE</name>
<dbReference type="OrthoDB" id="5379943at2759"/>
<feature type="domain" description="Copper amine oxidase N3-terminal" evidence="12">
    <location>
        <begin position="252"/>
        <end position="351"/>
    </location>
</feature>
<evidence type="ECO:0000259" key="12">
    <source>
        <dbReference type="Pfam" id="PF02728"/>
    </source>
</evidence>
<sequence length="874" mass="100501">MNRAFLEATIVGTPHTDVHCALCHTQQETAETMRNMETDLMMTSIQVNKPKFRRACKCVTRKDEEIPKSEKERMRVIVFQRLFGVSVVLNVAFLVTLAYLMVAVLRQDTYTMNSMCQQTKNYPSSVEIYDKSDLNKVFHDLTLGEIHNVIRYVYSHIETFNIRTSAYSNVSSSLIYSIERFIPSKDDIINYLSQSGNMPIREAQVVIFHGQRRVVNEYVIGPLKQNHSTTLMTSHRSKRVPARSLPFRLRQVTSSELWAIHTTIMEYASLHEVMKQSFGATLYNCIDASNTKRCANMYKLFVPVVYSKRRMLWVQFYYEMEFYTIHPIDFQLLIDVDIDSPKWTIKKVWYNLILYPSYEDFINSYKNGTAARIRQSFPETDRKSPRPYGSLRPQRVPSSKNTKRPPVQLELDGHRYKVTGQVVKYLKWSFHWVNSLKKGPTLFNVQFGKERVVYEMGLQDIVVIYTGDSPAMSRTAFADGFTGLGSKSAGLVPGVDCPGYATLLNVTITTEDFQTGGVLPNAICLFEHNLGRPLRRHYSTNVAEGGVFYGGLMATVLIFRTIYVINNYDYVLDYMFYENGAIEIKIYPTGYVLTAFQHPSERKYGFTVGENTTAPMHLHLFHFKIDIDILGKNNSYETLDIGVEQFDTPNLDGRGIDDSYRYKLTRQLKHTELEAAYKFNFSQPKYHIVYNPKKKNNYGEHRGYRIQANGFANQLLPKDIGFESTIPWSRYQMVVTKHKDAEESSGSVHTTLDAGQPVVNFQSFIDDNENIVDEDLVFWLTLGTHHIPKAEDIPNTATSSSILSIQLTPFNYFNEDPSINSRDSVYITPKTEFEPKQGLNIENNVDHKTESCLPKMFSFDELKKDGTSIFFPYS</sequence>
<evidence type="ECO:0000256" key="9">
    <source>
        <dbReference type="SAM" id="MobiDB-lite"/>
    </source>
</evidence>
<dbReference type="Gene3D" id="3.10.450.40">
    <property type="match status" value="2"/>
</dbReference>
<keyword evidence="10" id="KW-0812">Transmembrane</keyword>
<dbReference type="InterPro" id="IPR049947">
    <property type="entry name" value="Cu_Am_Ox_Cu-bd"/>
</dbReference>
<proteinExistence type="inferred from homology"/>
<evidence type="ECO:0000256" key="3">
    <source>
        <dbReference type="ARBA" id="ARBA00022772"/>
    </source>
</evidence>
<protein>
    <recommendedName>
        <fullName evidence="8">Amine oxidase</fullName>
        <ecNumber evidence="8">1.4.3.-</ecNumber>
    </recommendedName>
</protein>
<dbReference type="SUPFAM" id="SSF49998">
    <property type="entry name" value="Amine oxidase catalytic domain"/>
    <property type="match status" value="1"/>
</dbReference>
<dbReference type="InterPro" id="IPR016182">
    <property type="entry name" value="Cu_amine_oxidase_N-reg"/>
</dbReference>
<dbReference type="EC" id="1.4.3.-" evidence="8"/>
<keyword evidence="4 8" id="KW-0560">Oxidoreductase</keyword>
<dbReference type="PANTHER" id="PTHR10638">
    <property type="entry name" value="COPPER AMINE OXIDASE"/>
    <property type="match status" value="1"/>
</dbReference>
<dbReference type="GO" id="GO:0005507">
    <property type="term" value="F:copper ion binding"/>
    <property type="evidence" value="ECO:0007669"/>
    <property type="project" value="InterPro"/>
</dbReference>
<dbReference type="PRINTS" id="PR00766">
    <property type="entry name" value="CUDAOXIDASE"/>
</dbReference>
<evidence type="ECO:0000256" key="1">
    <source>
        <dbReference type="ARBA" id="ARBA00007983"/>
    </source>
</evidence>
<reference evidence="13 14" key="1">
    <citation type="journal article" date="2017" name="Nat. Ecol. Evol.">
        <title>Scallop genome provides insights into evolution of bilaterian karyotype and development.</title>
        <authorList>
            <person name="Wang S."/>
            <person name="Zhang J."/>
            <person name="Jiao W."/>
            <person name="Li J."/>
            <person name="Xun X."/>
            <person name="Sun Y."/>
            <person name="Guo X."/>
            <person name="Huan P."/>
            <person name="Dong B."/>
            <person name="Zhang L."/>
            <person name="Hu X."/>
            <person name="Sun X."/>
            <person name="Wang J."/>
            <person name="Zhao C."/>
            <person name="Wang Y."/>
            <person name="Wang D."/>
            <person name="Huang X."/>
            <person name="Wang R."/>
            <person name="Lv J."/>
            <person name="Li Y."/>
            <person name="Zhang Z."/>
            <person name="Liu B."/>
            <person name="Lu W."/>
            <person name="Hui Y."/>
            <person name="Liang J."/>
            <person name="Zhou Z."/>
            <person name="Hou R."/>
            <person name="Li X."/>
            <person name="Liu Y."/>
            <person name="Li H."/>
            <person name="Ning X."/>
            <person name="Lin Y."/>
            <person name="Zhao L."/>
            <person name="Xing Q."/>
            <person name="Dou J."/>
            <person name="Li Y."/>
            <person name="Mao J."/>
            <person name="Guo H."/>
            <person name="Dou H."/>
            <person name="Li T."/>
            <person name="Mu C."/>
            <person name="Jiang W."/>
            <person name="Fu Q."/>
            <person name="Fu X."/>
            <person name="Miao Y."/>
            <person name="Liu J."/>
            <person name="Yu Q."/>
            <person name="Li R."/>
            <person name="Liao H."/>
            <person name="Li X."/>
            <person name="Kong Y."/>
            <person name="Jiang Z."/>
            <person name="Chourrout D."/>
            <person name="Li R."/>
            <person name="Bao Z."/>
        </authorList>
    </citation>
    <scope>NUCLEOTIDE SEQUENCE [LARGE SCALE GENOMIC DNA]</scope>
    <source>
        <strain evidence="13 14">PY_sf001</strain>
    </source>
</reference>
<keyword evidence="10" id="KW-1133">Transmembrane helix</keyword>
<keyword evidence="5 8" id="KW-0186">Copper</keyword>
<feature type="domain" description="Copper amine oxidase catalytic" evidence="11">
    <location>
        <begin position="408"/>
        <end position="819"/>
    </location>
</feature>
<feature type="active site" description="Schiff-base intermediate with substrate; via topaquinone" evidence="6">
    <location>
        <position position="568"/>
    </location>
</feature>
<evidence type="ECO:0000313" key="14">
    <source>
        <dbReference type="Proteomes" id="UP000242188"/>
    </source>
</evidence>
<dbReference type="PROSITE" id="PS01165">
    <property type="entry name" value="COPPER_AMINE_OXID_2"/>
    <property type="match status" value="1"/>
</dbReference>
<dbReference type="GO" id="GO:0009308">
    <property type="term" value="P:amine metabolic process"/>
    <property type="evidence" value="ECO:0007669"/>
    <property type="project" value="UniProtKB-UniRule"/>
</dbReference>
<dbReference type="GO" id="GO:0005886">
    <property type="term" value="C:plasma membrane"/>
    <property type="evidence" value="ECO:0007669"/>
    <property type="project" value="TreeGrafter"/>
</dbReference>
<evidence type="ECO:0000256" key="2">
    <source>
        <dbReference type="ARBA" id="ARBA00022723"/>
    </source>
</evidence>
<dbReference type="SUPFAM" id="SSF54416">
    <property type="entry name" value="Amine oxidase N-terminal region"/>
    <property type="match status" value="2"/>
</dbReference>
<feature type="transmembrane region" description="Helical" evidence="10">
    <location>
        <begin position="82"/>
        <end position="105"/>
    </location>
</feature>
<dbReference type="Proteomes" id="UP000242188">
    <property type="component" value="Unassembled WGS sequence"/>
</dbReference>
<dbReference type="GO" id="GO:0008131">
    <property type="term" value="F:primary methylamine oxidase activity"/>
    <property type="evidence" value="ECO:0007669"/>
    <property type="project" value="InterPro"/>
</dbReference>
<keyword evidence="3 6" id="KW-0801">TPQ</keyword>
<organism evidence="13 14">
    <name type="scientific">Mizuhopecten yessoensis</name>
    <name type="common">Japanese scallop</name>
    <name type="synonym">Patinopecten yessoensis</name>
    <dbReference type="NCBI Taxonomy" id="6573"/>
    <lineage>
        <taxon>Eukaryota</taxon>
        <taxon>Metazoa</taxon>
        <taxon>Spiralia</taxon>
        <taxon>Lophotrochozoa</taxon>
        <taxon>Mollusca</taxon>
        <taxon>Bivalvia</taxon>
        <taxon>Autobranchia</taxon>
        <taxon>Pteriomorphia</taxon>
        <taxon>Pectinida</taxon>
        <taxon>Pectinoidea</taxon>
        <taxon>Pectinidae</taxon>
        <taxon>Mizuhopecten</taxon>
    </lineage>
</organism>
<dbReference type="Pfam" id="PF01179">
    <property type="entry name" value="Cu_amine_oxid"/>
    <property type="match status" value="1"/>
</dbReference>
<evidence type="ECO:0000256" key="5">
    <source>
        <dbReference type="ARBA" id="ARBA00023008"/>
    </source>
</evidence>
<keyword evidence="2 8" id="KW-0479">Metal-binding</keyword>
<comment type="cofactor">
    <cofactor evidence="8">
        <name>Cu cation</name>
        <dbReference type="ChEBI" id="CHEBI:23378"/>
    </cofactor>
    <text evidence="8">Contains 1 topaquinone per subunit.</text>
</comment>
<evidence type="ECO:0000313" key="13">
    <source>
        <dbReference type="EMBL" id="OWF49403.1"/>
    </source>
</evidence>
<feature type="region of interest" description="Disordered" evidence="9">
    <location>
        <begin position="376"/>
        <end position="406"/>
    </location>
</feature>
<gene>
    <name evidence="13" type="ORF">KP79_PYT01070</name>
</gene>
<dbReference type="GO" id="GO:0048038">
    <property type="term" value="F:quinone binding"/>
    <property type="evidence" value="ECO:0007669"/>
    <property type="project" value="InterPro"/>
</dbReference>
<dbReference type="InterPro" id="IPR015798">
    <property type="entry name" value="Cu_amine_oxidase_C"/>
</dbReference>
<feature type="modified residue" description="2',4',5'-topaquinone" evidence="7">
    <location>
        <position position="568"/>
    </location>
</feature>
<dbReference type="InterPro" id="IPR036460">
    <property type="entry name" value="Cu_amine_oxidase_C_sf"/>
</dbReference>
<dbReference type="PANTHER" id="PTHR10638:SF20">
    <property type="entry name" value="AMINE OXIDASE"/>
    <property type="match status" value="1"/>
</dbReference>
<evidence type="ECO:0000256" key="10">
    <source>
        <dbReference type="SAM" id="Phobius"/>
    </source>
</evidence>
<comment type="caution">
    <text evidence="13">The sequence shown here is derived from an EMBL/GenBank/DDBJ whole genome shotgun (WGS) entry which is preliminary data.</text>
</comment>
<feature type="active site" description="Proton acceptor" evidence="6">
    <location>
        <position position="479"/>
    </location>
</feature>
<dbReference type="InterPro" id="IPR000269">
    <property type="entry name" value="Cu_amine_oxidase"/>
</dbReference>
<accession>A0A210QKX7</accession>